<evidence type="ECO:0000256" key="3">
    <source>
        <dbReference type="ARBA" id="ARBA00047831"/>
    </source>
</evidence>
<keyword evidence="4 7" id="KW-0548">Nucleotidyltransferase</keyword>
<dbReference type="InterPro" id="IPR025184">
    <property type="entry name" value="AadA_C"/>
</dbReference>
<dbReference type="RefSeq" id="WP_148930992.1">
    <property type="nucleotide sequence ID" value="NZ_VNHS01000008.1"/>
</dbReference>
<dbReference type="EMBL" id="VNHS01000008">
    <property type="protein sequence ID" value="TYP72356.1"/>
    <property type="molecule type" value="Genomic_DNA"/>
</dbReference>
<keyword evidence="8" id="KW-1185">Reference proteome</keyword>
<evidence type="ECO:0000259" key="5">
    <source>
        <dbReference type="Pfam" id="PF01909"/>
    </source>
</evidence>
<evidence type="ECO:0000259" key="6">
    <source>
        <dbReference type="Pfam" id="PF13427"/>
    </source>
</evidence>
<comment type="catalytic activity">
    <reaction evidence="3 4">
        <text>spectinomycin + ATP = 9-O-adenylylspectinomycin + diphosphate</text>
        <dbReference type="Rhea" id="RHEA:63228"/>
        <dbReference type="ChEBI" id="CHEBI:30616"/>
        <dbReference type="ChEBI" id="CHEBI:33019"/>
        <dbReference type="ChEBI" id="CHEBI:146260"/>
        <dbReference type="ChEBI" id="CHEBI:146261"/>
    </reaction>
</comment>
<keyword evidence="2 4" id="KW-0046">Antibiotic resistance</keyword>
<name>A0A5S5C1P6_9BACL</name>
<proteinExistence type="predicted"/>
<evidence type="ECO:0000313" key="8">
    <source>
        <dbReference type="Proteomes" id="UP000323257"/>
    </source>
</evidence>
<dbReference type="AlphaFoldDB" id="A0A5S5C1P6"/>
<evidence type="ECO:0000256" key="4">
    <source>
        <dbReference type="PIRNR" id="PIRNR000819"/>
    </source>
</evidence>
<dbReference type="GO" id="GO:0046677">
    <property type="term" value="P:response to antibiotic"/>
    <property type="evidence" value="ECO:0007669"/>
    <property type="project" value="UniProtKB-KW"/>
</dbReference>
<reference evidence="7 8" key="1">
    <citation type="submission" date="2019-07" db="EMBL/GenBank/DDBJ databases">
        <title>Genomic Encyclopedia of Type Strains, Phase III (KMG-III): the genomes of soil and plant-associated and newly described type strains.</title>
        <authorList>
            <person name="Whitman W."/>
        </authorList>
    </citation>
    <scope>NUCLEOTIDE SEQUENCE [LARGE SCALE GENOMIC DNA]</scope>
    <source>
        <strain evidence="7 8">BL24</strain>
    </source>
</reference>
<protein>
    <recommendedName>
        <fullName evidence="4">Spectinomycin 9-adenylyltransferase</fullName>
    </recommendedName>
</protein>
<comment type="caution">
    <text evidence="7">The sequence shown here is derived from an EMBL/GenBank/DDBJ whole genome shotgun (WGS) entry which is preliminary data.</text>
</comment>
<dbReference type="InterPro" id="IPR024172">
    <property type="entry name" value="AadA/Aad9"/>
</dbReference>
<dbReference type="GO" id="GO:0070566">
    <property type="term" value="F:adenylyltransferase activity"/>
    <property type="evidence" value="ECO:0007669"/>
    <property type="project" value="InterPro"/>
</dbReference>
<evidence type="ECO:0000256" key="1">
    <source>
        <dbReference type="ARBA" id="ARBA00022679"/>
    </source>
</evidence>
<dbReference type="SUPFAM" id="SSF81301">
    <property type="entry name" value="Nucleotidyltransferase"/>
    <property type="match status" value="1"/>
</dbReference>
<dbReference type="OrthoDB" id="5643411at2"/>
<keyword evidence="4" id="KW-0067">ATP-binding</keyword>
<dbReference type="GO" id="GO:0005524">
    <property type="term" value="F:ATP binding"/>
    <property type="evidence" value="ECO:0007669"/>
    <property type="project" value="UniProtKB-KW"/>
</dbReference>
<organism evidence="7 8">
    <name type="scientific">Paenibacillus methanolicus</name>
    <dbReference type="NCBI Taxonomy" id="582686"/>
    <lineage>
        <taxon>Bacteria</taxon>
        <taxon>Bacillati</taxon>
        <taxon>Bacillota</taxon>
        <taxon>Bacilli</taxon>
        <taxon>Bacillales</taxon>
        <taxon>Paenibacillaceae</taxon>
        <taxon>Paenibacillus</taxon>
    </lineage>
</organism>
<dbReference type="Proteomes" id="UP000323257">
    <property type="component" value="Unassembled WGS sequence"/>
</dbReference>
<sequence>MELNEALDEAVRLFQEELGAGLTGVYAHGSVAMGCFNPKRSDIDLLIVVKEPLGQDTCRRLARRVLDYDDRLAIGRGVELSVVLEDALRDFRYKTPFEFHYSDFHRDRYRADEDYVCGGNGYADPDLAAHLTIAYHRGITLYGPQLHELCQPIDLSYYEASILADIENAVSDAESNPLYVTLNLCRVLHYWREGAISSKKEGGEWAISNLPKRYRGVVRYYVNEYTDNGHPDENQPCSEQLIDFAVYMRREIDLLAQVKNRPRDR</sequence>
<dbReference type="Pfam" id="PF01909">
    <property type="entry name" value="NTP_transf_2"/>
    <property type="match status" value="1"/>
</dbReference>
<dbReference type="Pfam" id="PF13427">
    <property type="entry name" value="AadA_C"/>
    <property type="match status" value="1"/>
</dbReference>
<feature type="domain" description="Adenylyltransferase AadA C-terminal" evidence="6">
    <location>
        <begin position="149"/>
        <end position="249"/>
    </location>
</feature>
<dbReference type="InterPro" id="IPR002934">
    <property type="entry name" value="Polymerase_NTP_transf_dom"/>
</dbReference>
<keyword evidence="1 4" id="KW-0808">Transferase</keyword>
<dbReference type="CDD" id="cd05403">
    <property type="entry name" value="NT_KNTase_like"/>
    <property type="match status" value="1"/>
</dbReference>
<dbReference type="Gene3D" id="3.30.460.10">
    <property type="entry name" value="Beta Polymerase, domain 2"/>
    <property type="match status" value="1"/>
</dbReference>
<accession>A0A5S5C1P6</accession>
<dbReference type="PIRSF" id="PIRSF000819">
    <property type="entry name" value="Streptomycin_3-adenylyltransf"/>
    <property type="match status" value="1"/>
</dbReference>
<evidence type="ECO:0000256" key="2">
    <source>
        <dbReference type="ARBA" id="ARBA00023251"/>
    </source>
</evidence>
<dbReference type="InterPro" id="IPR043519">
    <property type="entry name" value="NT_sf"/>
</dbReference>
<gene>
    <name evidence="7" type="ORF">BCM02_10810</name>
</gene>
<keyword evidence="4" id="KW-0547">Nucleotide-binding</keyword>
<feature type="domain" description="Polymerase nucleotidyl transferase" evidence="5">
    <location>
        <begin position="15"/>
        <end position="93"/>
    </location>
</feature>
<evidence type="ECO:0000313" key="7">
    <source>
        <dbReference type="EMBL" id="TYP72356.1"/>
    </source>
</evidence>